<evidence type="ECO:0000256" key="1">
    <source>
        <dbReference type="SAM" id="MobiDB-lite"/>
    </source>
</evidence>
<dbReference type="InParanoid" id="A0A0C2WFS9"/>
<protein>
    <submittedName>
        <fullName evidence="3">Uncharacterized protein</fullName>
    </submittedName>
</protein>
<dbReference type="AlphaFoldDB" id="A0A0C2WFS9"/>
<proteinExistence type="predicted"/>
<keyword evidence="4" id="KW-1185">Reference proteome</keyword>
<feature type="region of interest" description="Disordered" evidence="1">
    <location>
        <begin position="49"/>
        <end position="77"/>
    </location>
</feature>
<dbReference type="HOGENOM" id="CLU_1239850_0_0_1"/>
<evidence type="ECO:0000256" key="2">
    <source>
        <dbReference type="SAM" id="SignalP"/>
    </source>
</evidence>
<feature type="signal peptide" evidence="2">
    <location>
        <begin position="1"/>
        <end position="25"/>
    </location>
</feature>
<keyword evidence="2" id="KW-0732">Signal</keyword>
<reference evidence="3 4" key="1">
    <citation type="submission" date="2014-04" db="EMBL/GenBank/DDBJ databases">
        <title>Evolutionary Origins and Diversification of the Mycorrhizal Mutualists.</title>
        <authorList>
            <consortium name="DOE Joint Genome Institute"/>
            <consortium name="Mycorrhizal Genomics Consortium"/>
            <person name="Kohler A."/>
            <person name="Kuo A."/>
            <person name="Nagy L.G."/>
            <person name="Floudas D."/>
            <person name="Copeland A."/>
            <person name="Barry K.W."/>
            <person name="Cichocki N."/>
            <person name="Veneault-Fourrey C."/>
            <person name="LaButti K."/>
            <person name="Lindquist E.A."/>
            <person name="Lipzen A."/>
            <person name="Lundell T."/>
            <person name="Morin E."/>
            <person name="Murat C."/>
            <person name="Riley R."/>
            <person name="Ohm R."/>
            <person name="Sun H."/>
            <person name="Tunlid A."/>
            <person name="Henrissat B."/>
            <person name="Grigoriev I.V."/>
            <person name="Hibbett D.S."/>
            <person name="Martin F."/>
        </authorList>
    </citation>
    <scope>NUCLEOTIDE SEQUENCE [LARGE SCALE GENOMIC DNA]</scope>
    <source>
        <strain evidence="3 4">Koide BX008</strain>
    </source>
</reference>
<dbReference type="Proteomes" id="UP000054549">
    <property type="component" value="Unassembled WGS sequence"/>
</dbReference>
<name>A0A0C2WFS9_AMAMK</name>
<evidence type="ECO:0000313" key="4">
    <source>
        <dbReference type="Proteomes" id="UP000054549"/>
    </source>
</evidence>
<sequence length="223" mass="25181">MRPALASIRCIIPSLWVVIIQNSAALVTIIDEQLDALNEAYCALQTRTGAPRHDNGLRREKRRFSEPSRSSEKMQRPLQSCFARADDGSAQWVSMSPQSSFVVQDIDTSSGGHRPVDVLCRKREETEPLKTSATRSESVIAHSRRLSSEALLSKSQISTDSNAFAKSLPSLTTQALWYQQLQRLTRFRSYIIFARQGEQSKTWEGWQQSRASFTATFSTRKKP</sequence>
<feature type="compositionally biased region" description="Basic and acidic residues" evidence="1">
    <location>
        <begin position="51"/>
        <end position="75"/>
    </location>
</feature>
<gene>
    <name evidence="3" type="ORF">M378DRAFT_17933</name>
</gene>
<accession>A0A0C2WFS9</accession>
<feature type="chain" id="PRO_5002158125" evidence="2">
    <location>
        <begin position="26"/>
        <end position="223"/>
    </location>
</feature>
<organism evidence="3 4">
    <name type="scientific">Amanita muscaria (strain Koide BX008)</name>
    <dbReference type="NCBI Taxonomy" id="946122"/>
    <lineage>
        <taxon>Eukaryota</taxon>
        <taxon>Fungi</taxon>
        <taxon>Dikarya</taxon>
        <taxon>Basidiomycota</taxon>
        <taxon>Agaricomycotina</taxon>
        <taxon>Agaricomycetes</taxon>
        <taxon>Agaricomycetidae</taxon>
        <taxon>Agaricales</taxon>
        <taxon>Pluteineae</taxon>
        <taxon>Amanitaceae</taxon>
        <taxon>Amanita</taxon>
    </lineage>
</organism>
<evidence type="ECO:0000313" key="3">
    <source>
        <dbReference type="EMBL" id="KIL55451.1"/>
    </source>
</evidence>
<dbReference type="EMBL" id="KN818514">
    <property type="protein sequence ID" value="KIL55451.1"/>
    <property type="molecule type" value="Genomic_DNA"/>
</dbReference>